<feature type="compositionally biased region" description="Basic and acidic residues" evidence="4">
    <location>
        <begin position="155"/>
        <end position="193"/>
    </location>
</feature>
<reference evidence="6" key="1">
    <citation type="submission" date="2020-07" db="EMBL/GenBank/DDBJ databases">
        <title>The High-quality genome of the commercially important snow crab, Chionoecetes opilio.</title>
        <authorList>
            <person name="Jeong J.-H."/>
            <person name="Ryu S."/>
        </authorList>
    </citation>
    <scope>NUCLEOTIDE SEQUENCE</scope>
    <source>
        <strain evidence="6">MADBK_172401_WGS</strain>
        <tissue evidence="6">Digestive gland</tissue>
    </source>
</reference>
<dbReference type="PANTHER" id="PTHR13049">
    <property type="entry name" value="DUF814-RELATED"/>
    <property type="match status" value="1"/>
</dbReference>
<gene>
    <name evidence="6" type="primary">ccdc25_1</name>
    <name evidence="6" type="ORF">GWK47_034348</name>
</gene>
<evidence type="ECO:0000256" key="3">
    <source>
        <dbReference type="ARBA" id="ARBA00024214"/>
    </source>
</evidence>
<comment type="subunit">
    <text evidence="3">Interacts (via cytoplasmic region) with ILK.</text>
</comment>
<keyword evidence="7" id="KW-1185">Reference proteome</keyword>
<dbReference type="InterPro" id="IPR039730">
    <property type="entry name" value="Jlp2/Ccd25"/>
</dbReference>
<dbReference type="Pfam" id="PF05670">
    <property type="entry name" value="NFACT-R_1"/>
    <property type="match status" value="1"/>
</dbReference>
<comment type="caution">
    <text evidence="6">The sequence shown here is derived from an EMBL/GenBank/DDBJ whole genome shotgun (WGS) entry which is preliminary data.</text>
</comment>
<name>A0A8J4YID3_CHIOP</name>
<evidence type="ECO:0000256" key="1">
    <source>
        <dbReference type="ARBA" id="ARBA00008998"/>
    </source>
</evidence>
<dbReference type="AlphaFoldDB" id="A0A8J4YID3"/>
<dbReference type="PANTHER" id="PTHR13049:SF2">
    <property type="entry name" value="COILED-COIL DOMAIN-CONTAINING PROTEIN 25"/>
    <property type="match status" value="1"/>
</dbReference>
<dbReference type="EMBL" id="JACEEZ010003193">
    <property type="protein sequence ID" value="KAG0727582.1"/>
    <property type="molecule type" value="Genomic_DNA"/>
</dbReference>
<evidence type="ECO:0000259" key="5">
    <source>
        <dbReference type="Pfam" id="PF05670"/>
    </source>
</evidence>
<comment type="similarity">
    <text evidence="1">Belongs to the CCDC25 family.</text>
</comment>
<sequence>MVLYFTSSGTYFAFDKYGTVVDPPITLFMGNDKYENEDLIKWGWVEDVWFHVDKVSSAHVYLRLNPGQTIDDIPMAVIEDAAQLCKANSIQGNKMNNVDVVYTLWSNLRKTPGMDVGQVGFHSEKEVRKIRLEKRINEIINRLNKTKVESQPNLRQDREERDKLERNEAKKEIKERQHKEKEEVEKRKKEQELKNYTSLFSAASMKTNKAAADEDSDDFM</sequence>
<dbReference type="OrthoDB" id="200398at2759"/>
<organism evidence="6 7">
    <name type="scientific">Chionoecetes opilio</name>
    <name type="common">Atlantic snow crab</name>
    <name type="synonym">Cancer opilio</name>
    <dbReference type="NCBI Taxonomy" id="41210"/>
    <lineage>
        <taxon>Eukaryota</taxon>
        <taxon>Metazoa</taxon>
        <taxon>Ecdysozoa</taxon>
        <taxon>Arthropoda</taxon>
        <taxon>Crustacea</taxon>
        <taxon>Multicrustacea</taxon>
        <taxon>Malacostraca</taxon>
        <taxon>Eumalacostraca</taxon>
        <taxon>Eucarida</taxon>
        <taxon>Decapoda</taxon>
        <taxon>Pleocyemata</taxon>
        <taxon>Brachyura</taxon>
        <taxon>Eubrachyura</taxon>
        <taxon>Majoidea</taxon>
        <taxon>Majidae</taxon>
        <taxon>Chionoecetes</taxon>
    </lineage>
</organism>
<feature type="compositionally biased region" description="Polar residues" evidence="4">
    <location>
        <begin position="195"/>
        <end position="207"/>
    </location>
</feature>
<evidence type="ECO:0000256" key="4">
    <source>
        <dbReference type="SAM" id="MobiDB-lite"/>
    </source>
</evidence>
<accession>A0A8J4YID3</accession>
<feature type="domain" description="NFACT RNA-binding" evidence="5">
    <location>
        <begin position="25"/>
        <end position="122"/>
    </location>
</feature>
<evidence type="ECO:0000313" key="7">
    <source>
        <dbReference type="Proteomes" id="UP000770661"/>
    </source>
</evidence>
<protein>
    <recommendedName>
        <fullName evidence="2">Coiled-coil domain-containing protein 25</fullName>
    </recommendedName>
</protein>
<feature type="region of interest" description="Disordered" evidence="4">
    <location>
        <begin position="149"/>
        <end position="220"/>
    </location>
</feature>
<dbReference type="InterPro" id="IPR008532">
    <property type="entry name" value="NFACT_RNA-bd"/>
</dbReference>
<dbReference type="Proteomes" id="UP000770661">
    <property type="component" value="Unassembled WGS sequence"/>
</dbReference>
<proteinExistence type="inferred from homology"/>
<evidence type="ECO:0000256" key="2">
    <source>
        <dbReference type="ARBA" id="ARBA00016700"/>
    </source>
</evidence>
<evidence type="ECO:0000313" key="6">
    <source>
        <dbReference type="EMBL" id="KAG0727582.1"/>
    </source>
</evidence>